<organism evidence="13 14">
    <name type="scientific">Calidifontibacter indicus</name>
    <dbReference type="NCBI Taxonomy" id="419650"/>
    <lineage>
        <taxon>Bacteria</taxon>
        <taxon>Bacillati</taxon>
        <taxon>Actinomycetota</taxon>
        <taxon>Actinomycetes</taxon>
        <taxon>Micrococcales</taxon>
        <taxon>Dermacoccaceae</taxon>
        <taxon>Calidifontibacter</taxon>
    </lineage>
</organism>
<evidence type="ECO:0000256" key="1">
    <source>
        <dbReference type="ARBA" id="ARBA00000553"/>
    </source>
</evidence>
<evidence type="ECO:0000256" key="3">
    <source>
        <dbReference type="ARBA" id="ARBA00007353"/>
    </source>
</evidence>
<sequence length="244" mass="26072">MFWWRDEREVGDWVVDLAFTDSEGGVSRGGYAGLNLGAHVGDDPEAVATNRERLAQAVDTTDLRFMAQVHGADVAVLEQQSDGAPAPTADGQVTSAFDRTLVVLVADCTPVLIYDREQPLVAAVHAGRPGMLAAVVPETVRTMRELGSGRLGAVVGPSVCSRCYEVPAQMRDDAAARVPASYAVSWTGTPAIDVAAGVVSQLRADDVELDWIPGCTREEGRLYSHRRDPGAGRFAGVVTLRRRA</sequence>
<comment type="caution">
    <text evidence="13">The sequence shown here is derived from an EMBL/GenBank/DDBJ whole genome shotgun (WGS) entry which is preliminary data.</text>
</comment>
<dbReference type="EMBL" id="QTUA01000001">
    <property type="protein sequence ID" value="REF31503.1"/>
    <property type="molecule type" value="Genomic_DNA"/>
</dbReference>
<dbReference type="SUPFAM" id="SSF64438">
    <property type="entry name" value="CNF1/YfiH-like putative cysteine hydrolases"/>
    <property type="match status" value="1"/>
</dbReference>
<evidence type="ECO:0000313" key="13">
    <source>
        <dbReference type="EMBL" id="REF31503.1"/>
    </source>
</evidence>
<dbReference type="GO" id="GO:0005507">
    <property type="term" value="F:copper ion binding"/>
    <property type="evidence" value="ECO:0007669"/>
    <property type="project" value="TreeGrafter"/>
</dbReference>
<dbReference type="PANTHER" id="PTHR30616:SF2">
    <property type="entry name" value="PURINE NUCLEOSIDE PHOSPHORYLASE LACC1"/>
    <property type="match status" value="1"/>
</dbReference>
<dbReference type="Proteomes" id="UP000256253">
    <property type="component" value="Unassembled WGS sequence"/>
</dbReference>
<gene>
    <name evidence="13" type="ORF">DFJ65_2572</name>
</gene>
<dbReference type="Gene3D" id="3.60.140.10">
    <property type="entry name" value="CNF1/YfiH-like putative cysteine hydrolases"/>
    <property type="match status" value="1"/>
</dbReference>
<dbReference type="CDD" id="cd16833">
    <property type="entry name" value="YfiH"/>
    <property type="match status" value="1"/>
</dbReference>
<dbReference type="PANTHER" id="PTHR30616">
    <property type="entry name" value="UNCHARACTERIZED PROTEIN YFIH"/>
    <property type="match status" value="1"/>
</dbReference>
<dbReference type="NCBIfam" id="TIGR00726">
    <property type="entry name" value="peptidoglycan editing factor PgeF"/>
    <property type="match status" value="1"/>
</dbReference>
<evidence type="ECO:0000256" key="8">
    <source>
        <dbReference type="ARBA" id="ARBA00023008"/>
    </source>
</evidence>
<proteinExistence type="inferred from homology"/>
<dbReference type="Pfam" id="PF02578">
    <property type="entry name" value="Cu-oxidase_4"/>
    <property type="match status" value="1"/>
</dbReference>
<keyword evidence="5" id="KW-0479">Metal-binding</keyword>
<keyword evidence="14" id="KW-1185">Reference proteome</keyword>
<evidence type="ECO:0000313" key="14">
    <source>
        <dbReference type="Proteomes" id="UP000256253"/>
    </source>
</evidence>
<dbReference type="InterPro" id="IPR011324">
    <property type="entry name" value="Cytotoxic_necrot_fac-like_cat"/>
</dbReference>
<evidence type="ECO:0000256" key="10">
    <source>
        <dbReference type="ARBA" id="ARBA00048968"/>
    </source>
</evidence>
<evidence type="ECO:0000256" key="2">
    <source>
        <dbReference type="ARBA" id="ARBA00003215"/>
    </source>
</evidence>
<reference evidence="13 14" key="1">
    <citation type="submission" date="2018-08" db="EMBL/GenBank/DDBJ databases">
        <title>Sequencing the genomes of 1000 actinobacteria strains.</title>
        <authorList>
            <person name="Klenk H.-P."/>
        </authorList>
    </citation>
    <scope>NUCLEOTIDE SEQUENCE [LARGE SCALE GENOMIC DNA]</scope>
    <source>
        <strain evidence="13 14">DSM 22967</strain>
    </source>
</reference>
<keyword evidence="8" id="KW-0186">Copper</keyword>
<keyword evidence="7" id="KW-0862">Zinc</keyword>
<comment type="similarity">
    <text evidence="3 12">Belongs to the purine nucleoside phosphorylase YfiH/LACC1 family.</text>
</comment>
<keyword evidence="4" id="KW-0808">Transferase</keyword>
<evidence type="ECO:0000256" key="4">
    <source>
        <dbReference type="ARBA" id="ARBA00022679"/>
    </source>
</evidence>
<dbReference type="OrthoDB" id="4279at2"/>
<protein>
    <recommendedName>
        <fullName evidence="12">Purine nucleoside phosphorylase</fullName>
    </recommendedName>
</protein>
<evidence type="ECO:0000256" key="6">
    <source>
        <dbReference type="ARBA" id="ARBA00022801"/>
    </source>
</evidence>
<accession>A0A3D9USL6</accession>
<dbReference type="InterPro" id="IPR003730">
    <property type="entry name" value="Cu_polyphenol_OxRdtase"/>
</dbReference>
<evidence type="ECO:0000256" key="7">
    <source>
        <dbReference type="ARBA" id="ARBA00022833"/>
    </source>
</evidence>
<dbReference type="InterPro" id="IPR038371">
    <property type="entry name" value="Cu_polyphenol_OxRdtase_sf"/>
</dbReference>
<dbReference type="GO" id="GO:0016787">
    <property type="term" value="F:hydrolase activity"/>
    <property type="evidence" value="ECO:0007669"/>
    <property type="project" value="UniProtKB-KW"/>
</dbReference>
<keyword evidence="6" id="KW-0378">Hydrolase</keyword>
<comment type="catalytic activity">
    <reaction evidence="1">
        <text>inosine + phosphate = alpha-D-ribose 1-phosphate + hypoxanthine</text>
        <dbReference type="Rhea" id="RHEA:27646"/>
        <dbReference type="ChEBI" id="CHEBI:17368"/>
        <dbReference type="ChEBI" id="CHEBI:17596"/>
        <dbReference type="ChEBI" id="CHEBI:43474"/>
        <dbReference type="ChEBI" id="CHEBI:57720"/>
        <dbReference type="EC" id="2.4.2.1"/>
    </reaction>
    <physiologicalReaction direction="left-to-right" evidence="1">
        <dbReference type="Rhea" id="RHEA:27647"/>
    </physiologicalReaction>
</comment>
<evidence type="ECO:0000256" key="5">
    <source>
        <dbReference type="ARBA" id="ARBA00022723"/>
    </source>
</evidence>
<evidence type="ECO:0000256" key="11">
    <source>
        <dbReference type="ARBA" id="ARBA00049893"/>
    </source>
</evidence>
<dbReference type="AlphaFoldDB" id="A0A3D9USL6"/>
<comment type="catalytic activity">
    <reaction evidence="9">
        <text>adenosine + H2O + H(+) = inosine + NH4(+)</text>
        <dbReference type="Rhea" id="RHEA:24408"/>
        <dbReference type="ChEBI" id="CHEBI:15377"/>
        <dbReference type="ChEBI" id="CHEBI:15378"/>
        <dbReference type="ChEBI" id="CHEBI:16335"/>
        <dbReference type="ChEBI" id="CHEBI:17596"/>
        <dbReference type="ChEBI" id="CHEBI:28938"/>
        <dbReference type="EC" id="3.5.4.4"/>
    </reaction>
    <physiologicalReaction direction="left-to-right" evidence="9">
        <dbReference type="Rhea" id="RHEA:24409"/>
    </physiologicalReaction>
</comment>
<comment type="catalytic activity">
    <reaction evidence="10">
        <text>adenosine + phosphate = alpha-D-ribose 1-phosphate + adenine</text>
        <dbReference type="Rhea" id="RHEA:27642"/>
        <dbReference type="ChEBI" id="CHEBI:16335"/>
        <dbReference type="ChEBI" id="CHEBI:16708"/>
        <dbReference type="ChEBI" id="CHEBI:43474"/>
        <dbReference type="ChEBI" id="CHEBI:57720"/>
        <dbReference type="EC" id="2.4.2.1"/>
    </reaction>
    <physiologicalReaction direction="left-to-right" evidence="10">
        <dbReference type="Rhea" id="RHEA:27643"/>
    </physiologicalReaction>
</comment>
<evidence type="ECO:0000256" key="12">
    <source>
        <dbReference type="RuleBase" id="RU361274"/>
    </source>
</evidence>
<dbReference type="RefSeq" id="WP_115923331.1">
    <property type="nucleotide sequence ID" value="NZ_QTUA01000001.1"/>
</dbReference>
<name>A0A3D9USL6_9MICO</name>
<comment type="catalytic activity">
    <reaction evidence="11">
        <text>S-methyl-5'-thioadenosine + phosphate = 5-(methylsulfanyl)-alpha-D-ribose 1-phosphate + adenine</text>
        <dbReference type="Rhea" id="RHEA:11852"/>
        <dbReference type="ChEBI" id="CHEBI:16708"/>
        <dbReference type="ChEBI" id="CHEBI:17509"/>
        <dbReference type="ChEBI" id="CHEBI:43474"/>
        <dbReference type="ChEBI" id="CHEBI:58533"/>
        <dbReference type="EC" id="2.4.2.28"/>
    </reaction>
    <physiologicalReaction direction="left-to-right" evidence="11">
        <dbReference type="Rhea" id="RHEA:11853"/>
    </physiologicalReaction>
</comment>
<comment type="function">
    <text evidence="2">Purine nucleoside enzyme that catalyzes the phosphorolysis of adenosine and inosine nucleosides, yielding D-ribose 1-phosphate and the respective free bases, adenine and hypoxanthine. Also catalyzes the phosphorolysis of S-methyl-5'-thioadenosine into adenine and S-methyl-5-thio-alpha-D-ribose 1-phosphate. Also has adenosine deaminase activity.</text>
</comment>
<dbReference type="GO" id="GO:0017061">
    <property type="term" value="F:S-methyl-5-thioadenosine phosphorylase activity"/>
    <property type="evidence" value="ECO:0007669"/>
    <property type="project" value="UniProtKB-EC"/>
</dbReference>
<evidence type="ECO:0000256" key="9">
    <source>
        <dbReference type="ARBA" id="ARBA00047989"/>
    </source>
</evidence>